<organism evidence="1">
    <name type="scientific">marine sediment metagenome</name>
    <dbReference type="NCBI Taxonomy" id="412755"/>
    <lineage>
        <taxon>unclassified sequences</taxon>
        <taxon>metagenomes</taxon>
        <taxon>ecological metagenomes</taxon>
    </lineage>
</organism>
<gene>
    <name evidence="1" type="ORF">S01H1_66468</name>
</gene>
<accession>X0WIR7</accession>
<dbReference type="EMBL" id="BARS01043952">
    <property type="protein sequence ID" value="GAG30874.1"/>
    <property type="molecule type" value="Genomic_DNA"/>
</dbReference>
<dbReference type="AlphaFoldDB" id="X0WIR7"/>
<protein>
    <recommendedName>
        <fullName evidence="2">DUF362 domain-containing protein</fullName>
    </recommendedName>
</protein>
<proteinExistence type="predicted"/>
<evidence type="ECO:0000313" key="1">
    <source>
        <dbReference type="EMBL" id="GAG30874.1"/>
    </source>
</evidence>
<comment type="caution">
    <text evidence="1">The sequence shown here is derived from an EMBL/GenBank/DDBJ whole genome shotgun (WGS) entry which is preliminary data.</text>
</comment>
<name>X0WIR7_9ZZZZ</name>
<feature type="non-terminal residue" evidence="1">
    <location>
        <position position="1"/>
    </location>
</feature>
<sequence>NLDHALGRLNEETGFKEKVKQQVKEGKRLLFKPNMVNPMVIDRLTHGEGLGNTACTSWPFVAALMRWFHDKLDITYYEMTVGEAASATSIMAGVFSVMSGNAVDITTEAVIEGKCGDLYGGWGFYFVRKYLADAHDPSHTDNPMNGYQESVSGEYLPPGRAGDRLMVYDLNRIQDIRSKGRDIPVPDGANYSEITLHKAIIGGDPADPEDIRDYPGCVLVNVPKLKMHAMDLLTNAIKNLGIGLYPMQVA</sequence>
<evidence type="ECO:0008006" key="2">
    <source>
        <dbReference type="Google" id="ProtNLM"/>
    </source>
</evidence>
<feature type="non-terminal residue" evidence="1">
    <location>
        <position position="250"/>
    </location>
</feature>
<reference evidence="1" key="1">
    <citation type="journal article" date="2014" name="Front. Microbiol.">
        <title>High frequency of phylogenetically diverse reductive dehalogenase-homologous genes in deep subseafloor sedimentary metagenomes.</title>
        <authorList>
            <person name="Kawai M."/>
            <person name="Futagami T."/>
            <person name="Toyoda A."/>
            <person name="Takaki Y."/>
            <person name="Nishi S."/>
            <person name="Hori S."/>
            <person name="Arai W."/>
            <person name="Tsubouchi T."/>
            <person name="Morono Y."/>
            <person name="Uchiyama I."/>
            <person name="Ito T."/>
            <person name="Fujiyama A."/>
            <person name="Inagaki F."/>
            <person name="Takami H."/>
        </authorList>
    </citation>
    <scope>NUCLEOTIDE SEQUENCE</scope>
    <source>
        <strain evidence="1">Expedition CK06-06</strain>
    </source>
</reference>